<dbReference type="FunFam" id="3.90.850.10:FF:000002">
    <property type="entry name" value="2-hydroxyhepta-2,4-diene-1,7-dioate isomerase"/>
    <property type="match status" value="1"/>
</dbReference>
<sequence length="257" mass="27979">MKRVRFRDSAGNVRGGRWTVENGEELVTAAAGPYGRISFGDEKFAPDDVEILSPCEPTKIVCVGLNYADHAAEQDADVPDRPMLFLKPPNTVTSHNKELTLPANKARIDYEAELAVVIGERCKGVSADEAMDRVSGFTCLNDLSNRDDQEVERNWVRGKAFDDAAPIGPLVSTPEHVPEDATIECRVNGEVKQQSSRDQFIFSVPELIEEITTYMTLEPGDVISTGTPAGVGPLADGDEVEVEIEGVGTLRNTVHIP</sequence>
<dbReference type="RefSeq" id="WP_092687364.1">
    <property type="nucleotide sequence ID" value="NZ_FNBK01000001.1"/>
</dbReference>
<dbReference type="InterPro" id="IPR036663">
    <property type="entry name" value="Fumarylacetoacetase_C_sf"/>
</dbReference>
<keyword evidence="4" id="KW-1185">Reference proteome</keyword>
<dbReference type="GO" id="GO:0016853">
    <property type="term" value="F:isomerase activity"/>
    <property type="evidence" value="ECO:0007669"/>
    <property type="project" value="UniProtKB-ARBA"/>
</dbReference>
<proteinExistence type="predicted"/>
<evidence type="ECO:0000256" key="1">
    <source>
        <dbReference type="ARBA" id="ARBA00022723"/>
    </source>
</evidence>
<protein>
    <submittedName>
        <fullName evidence="3">2-keto-4-pentenoate hydratase/2-oxohepta-3-ene-1,7-dioic acid hydratase (Catechol pathway)</fullName>
    </submittedName>
</protein>
<dbReference type="Pfam" id="PF01557">
    <property type="entry name" value="FAA_hydrolase"/>
    <property type="match status" value="1"/>
</dbReference>
<name>A0A1G7G0Q0_9EURY</name>
<dbReference type="GO" id="GO:0046872">
    <property type="term" value="F:metal ion binding"/>
    <property type="evidence" value="ECO:0007669"/>
    <property type="project" value="UniProtKB-KW"/>
</dbReference>
<dbReference type="PANTHER" id="PTHR11820:SF7">
    <property type="entry name" value="ACYLPYRUVASE FAHD1, MITOCHONDRIAL"/>
    <property type="match status" value="1"/>
</dbReference>
<feature type="domain" description="Fumarylacetoacetase-like C-terminal" evidence="2">
    <location>
        <begin position="59"/>
        <end position="254"/>
    </location>
</feature>
<evidence type="ECO:0000259" key="2">
    <source>
        <dbReference type="Pfam" id="PF01557"/>
    </source>
</evidence>
<dbReference type="PANTHER" id="PTHR11820">
    <property type="entry name" value="ACYLPYRUVASE"/>
    <property type="match status" value="1"/>
</dbReference>
<dbReference type="AlphaFoldDB" id="A0A1G7G0Q0"/>
<dbReference type="SUPFAM" id="SSF56529">
    <property type="entry name" value="FAH"/>
    <property type="match status" value="1"/>
</dbReference>
<dbReference type="Gene3D" id="3.90.850.10">
    <property type="entry name" value="Fumarylacetoacetase-like, C-terminal domain"/>
    <property type="match status" value="1"/>
</dbReference>
<evidence type="ECO:0000313" key="3">
    <source>
        <dbReference type="EMBL" id="SDE81682.1"/>
    </source>
</evidence>
<evidence type="ECO:0000313" key="4">
    <source>
        <dbReference type="Proteomes" id="UP000199076"/>
    </source>
</evidence>
<gene>
    <name evidence="3" type="ORF">SAMN05216218_101440</name>
</gene>
<dbReference type="Proteomes" id="UP000199076">
    <property type="component" value="Unassembled WGS sequence"/>
</dbReference>
<dbReference type="GO" id="GO:0019752">
    <property type="term" value="P:carboxylic acid metabolic process"/>
    <property type="evidence" value="ECO:0007669"/>
    <property type="project" value="UniProtKB-ARBA"/>
</dbReference>
<reference evidence="4" key="1">
    <citation type="submission" date="2016-10" db="EMBL/GenBank/DDBJ databases">
        <authorList>
            <person name="Varghese N."/>
            <person name="Submissions S."/>
        </authorList>
    </citation>
    <scope>NUCLEOTIDE SEQUENCE [LARGE SCALE GENOMIC DNA]</scope>
    <source>
        <strain evidence="4">IBRC-M 10760</strain>
    </source>
</reference>
<organism evidence="3 4">
    <name type="scientific">Halorientalis regularis</name>
    <dbReference type="NCBI Taxonomy" id="660518"/>
    <lineage>
        <taxon>Archaea</taxon>
        <taxon>Methanobacteriati</taxon>
        <taxon>Methanobacteriota</taxon>
        <taxon>Stenosarchaea group</taxon>
        <taxon>Halobacteria</taxon>
        <taxon>Halobacteriales</taxon>
        <taxon>Haloarculaceae</taxon>
        <taxon>Halorientalis</taxon>
    </lineage>
</organism>
<dbReference type="EMBL" id="FNBK01000001">
    <property type="protein sequence ID" value="SDE81682.1"/>
    <property type="molecule type" value="Genomic_DNA"/>
</dbReference>
<keyword evidence="1" id="KW-0479">Metal-binding</keyword>
<dbReference type="OrthoDB" id="6242at2157"/>
<dbReference type="GO" id="GO:0018773">
    <property type="term" value="F:acetylpyruvate hydrolase activity"/>
    <property type="evidence" value="ECO:0007669"/>
    <property type="project" value="TreeGrafter"/>
</dbReference>
<dbReference type="InterPro" id="IPR011234">
    <property type="entry name" value="Fumarylacetoacetase-like_C"/>
</dbReference>
<dbReference type="STRING" id="660518.SAMN05216218_101440"/>
<accession>A0A1G7G0Q0</accession>